<evidence type="ECO:0000313" key="5">
    <source>
        <dbReference type="EMBL" id="KAK3674810.1"/>
    </source>
</evidence>
<protein>
    <submittedName>
        <fullName evidence="5">rRNA-processing protein cgr1</fullName>
    </submittedName>
</protein>
<dbReference type="InterPro" id="IPR013658">
    <property type="entry name" value="SGL"/>
</dbReference>
<comment type="similarity">
    <text evidence="1">Belongs to the SMP-30/CGR1 family.</text>
</comment>
<evidence type="ECO:0000259" key="4">
    <source>
        <dbReference type="Pfam" id="PF08450"/>
    </source>
</evidence>
<evidence type="ECO:0000256" key="1">
    <source>
        <dbReference type="ARBA" id="ARBA00008853"/>
    </source>
</evidence>
<dbReference type="GO" id="GO:0005509">
    <property type="term" value="F:calcium ion binding"/>
    <property type="evidence" value="ECO:0007669"/>
    <property type="project" value="TreeGrafter"/>
</dbReference>
<feature type="binding site" evidence="3">
    <location>
        <position position="177"/>
    </location>
    <ligand>
        <name>a divalent metal cation</name>
        <dbReference type="ChEBI" id="CHEBI:60240"/>
    </ligand>
</feature>
<dbReference type="Pfam" id="PF08450">
    <property type="entry name" value="SGL"/>
    <property type="match status" value="1"/>
</dbReference>
<dbReference type="PANTHER" id="PTHR10907:SF47">
    <property type="entry name" value="REGUCALCIN"/>
    <property type="match status" value="1"/>
</dbReference>
<name>A0AAE0WN31_9PEZI</name>
<reference evidence="5" key="1">
    <citation type="submission" date="2023-07" db="EMBL/GenBank/DDBJ databases">
        <title>Black Yeasts Isolated from many extreme environments.</title>
        <authorList>
            <person name="Coleine C."/>
            <person name="Stajich J.E."/>
            <person name="Selbmann L."/>
        </authorList>
    </citation>
    <scope>NUCLEOTIDE SEQUENCE</scope>
    <source>
        <strain evidence="5">CCFEE 5485</strain>
    </source>
</reference>
<feature type="binding site" evidence="3">
    <location>
        <position position="128"/>
    </location>
    <ligand>
        <name>substrate</name>
    </ligand>
</feature>
<dbReference type="GO" id="GO:0004341">
    <property type="term" value="F:gluconolactonase activity"/>
    <property type="evidence" value="ECO:0007669"/>
    <property type="project" value="TreeGrafter"/>
</dbReference>
<dbReference type="Gene3D" id="2.120.10.30">
    <property type="entry name" value="TolB, C-terminal domain"/>
    <property type="match status" value="1"/>
</dbReference>
<evidence type="ECO:0000313" key="6">
    <source>
        <dbReference type="Proteomes" id="UP001274830"/>
    </source>
</evidence>
<keyword evidence="6" id="KW-1185">Reference proteome</keyword>
<dbReference type="GeneID" id="89960864"/>
<feature type="binding site" evidence="3">
    <location>
        <position position="126"/>
    </location>
    <ligand>
        <name>substrate</name>
    </ligand>
</feature>
<gene>
    <name evidence="5" type="primary">CGR1_1</name>
    <name evidence="5" type="ORF">LTR78_005154</name>
</gene>
<feature type="binding site" evidence="3">
    <location>
        <position position="229"/>
    </location>
    <ligand>
        <name>a divalent metal cation</name>
        <dbReference type="ChEBI" id="CHEBI:60240"/>
    </ligand>
</feature>
<comment type="caution">
    <text evidence="5">The sequence shown here is derived from an EMBL/GenBank/DDBJ whole genome shotgun (WGS) entry which is preliminary data.</text>
</comment>
<dbReference type="InterPro" id="IPR005511">
    <property type="entry name" value="SMP-30"/>
</dbReference>
<evidence type="ECO:0000256" key="3">
    <source>
        <dbReference type="PIRSR" id="PIRSR605511-2"/>
    </source>
</evidence>
<dbReference type="RefSeq" id="XP_064695720.1">
    <property type="nucleotide sequence ID" value="XM_064836329.1"/>
</dbReference>
<organism evidence="5 6">
    <name type="scientific">Recurvomyces mirabilis</name>
    <dbReference type="NCBI Taxonomy" id="574656"/>
    <lineage>
        <taxon>Eukaryota</taxon>
        <taxon>Fungi</taxon>
        <taxon>Dikarya</taxon>
        <taxon>Ascomycota</taxon>
        <taxon>Pezizomycotina</taxon>
        <taxon>Dothideomycetes</taxon>
        <taxon>Dothideomycetidae</taxon>
        <taxon>Mycosphaerellales</taxon>
        <taxon>Teratosphaeriaceae</taxon>
        <taxon>Recurvomyces</taxon>
    </lineage>
</organism>
<dbReference type="InterPro" id="IPR011042">
    <property type="entry name" value="6-blade_b-propeller_TolB-like"/>
</dbReference>
<dbReference type="PANTHER" id="PTHR10907">
    <property type="entry name" value="REGUCALCIN"/>
    <property type="match status" value="1"/>
</dbReference>
<feature type="binding site" evidence="3">
    <location>
        <position position="22"/>
    </location>
    <ligand>
        <name>a divalent metal cation</name>
        <dbReference type="ChEBI" id="CHEBI:60240"/>
    </ligand>
</feature>
<dbReference type="Proteomes" id="UP001274830">
    <property type="component" value="Unassembled WGS sequence"/>
</dbReference>
<keyword evidence="3" id="KW-0479">Metal-binding</keyword>
<keyword evidence="3" id="KW-0862">Zinc</keyword>
<feature type="domain" description="SMP-30/Gluconolactonase/LRE-like region" evidence="4">
    <location>
        <begin position="20"/>
        <end position="284"/>
    </location>
</feature>
<proteinExistence type="inferred from homology"/>
<dbReference type="PRINTS" id="PR01790">
    <property type="entry name" value="SMP30FAMILY"/>
</dbReference>
<dbReference type="SUPFAM" id="SSF63829">
    <property type="entry name" value="Calcium-dependent phosphotriesterase"/>
    <property type="match status" value="1"/>
</dbReference>
<dbReference type="EMBL" id="JAUTXT010000017">
    <property type="protein sequence ID" value="KAK3674810.1"/>
    <property type="molecule type" value="Genomic_DNA"/>
</dbReference>
<feature type="active site" description="Proton donor/acceptor" evidence="2">
    <location>
        <position position="229"/>
    </location>
</feature>
<evidence type="ECO:0000256" key="2">
    <source>
        <dbReference type="PIRSR" id="PIRSR605511-1"/>
    </source>
</evidence>
<accession>A0AAE0WN31</accession>
<comment type="cofactor">
    <cofactor evidence="3">
        <name>Zn(2+)</name>
        <dbReference type="ChEBI" id="CHEBI:29105"/>
    </cofactor>
    <text evidence="3">Binds 1 divalent metal cation per subunit.</text>
</comment>
<dbReference type="AlphaFoldDB" id="A0AAE0WN31"/>
<sequence length="323" mass="36062">MPEVKNYKVTEPYLDLKCGLGEAPFWEKDRNTLRFVDIVKKKLHFVDLAKGPSSHKQWDLDFSIGTTADIEGNDKEFIFGGKNGYGIMNRETGESRQIVPMWNDEERKEDGGGKPGVGATREVRMRSNDGAVDKEGRYWVGAMNDPSVCKITDEGILFRLNPDLTLTRAKEQISIPNGTSWTLDNKFMYFTDSPSGQITKYPYDISTGKADWSAGKPFFTCPFEGGVPDGHAQDEEGFFWVAIFGAGRVVRVNLQGEIVAEIELPTRCITCPGFCGTKLYITSAEEEDPEKYEWSKKFGGAVFEVDVGVRGAPLNKFKMGKKA</sequence>